<organism evidence="11 12">
    <name type="scientific">Caldimonas aquatica</name>
    <dbReference type="NCBI Taxonomy" id="376175"/>
    <lineage>
        <taxon>Bacteria</taxon>
        <taxon>Pseudomonadati</taxon>
        <taxon>Pseudomonadota</taxon>
        <taxon>Betaproteobacteria</taxon>
        <taxon>Burkholderiales</taxon>
        <taxon>Sphaerotilaceae</taxon>
        <taxon>Caldimonas</taxon>
    </lineage>
</organism>
<keyword evidence="3" id="KW-0645">Protease</keyword>
<dbReference type="InterPro" id="IPR045175">
    <property type="entry name" value="M28_fam"/>
</dbReference>
<keyword evidence="6" id="KW-0378">Hydrolase</keyword>
<dbReference type="InterPro" id="IPR046450">
    <property type="entry name" value="PA_dom_sf"/>
</dbReference>
<feature type="domain" description="PA" evidence="9">
    <location>
        <begin position="172"/>
        <end position="255"/>
    </location>
</feature>
<evidence type="ECO:0000313" key="12">
    <source>
        <dbReference type="Proteomes" id="UP001163266"/>
    </source>
</evidence>
<proteinExistence type="inferred from homology"/>
<evidence type="ECO:0000256" key="7">
    <source>
        <dbReference type="ARBA" id="ARBA00022833"/>
    </source>
</evidence>
<keyword evidence="7" id="KW-0862">Zinc</keyword>
<gene>
    <name evidence="11" type="ORF">OMP39_01825</name>
</gene>
<dbReference type="RefSeq" id="WP_264893109.1">
    <property type="nucleotide sequence ID" value="NZ_CP110257.1"/>
</dbReference>
<evidence type="ECO:0000256" key="8">
    <source>
        <dbReference type="SAM" id="SignalP"/>
    </source>
</evidence>
<evidence type="ECO:0000256" key="5">
    <source>
        <dbReference type="ARBA" id="ARBA00022729"/>
    </source>
</evidence>
<dbReference type="CDD" id="cd03876">
    <property type="entry name" value="M28_SGAP_like"/>
    <property type="match status" value="1"/>
</dbReference>
<dbReference type="SUPFAM" id="SSF52025">
    <property type="entry name" value="PA domain"/>
    <property type="match status" value="1"/>
</dbReference>
<reference evidence="11" key="1">
    <citation type="submission" date="2022-10" db="EMBL/GenBank/DDBJ databases">
        <title>Complete genome sequence of Schlegelella aquatica LMG 23380.</title>
        <authorList>
            <person name="Musilova J."/>
            <person name="Kourilova X."/>
            <person name="Bezdicek M."/>
            <person name="Hermankova K."/>
            <person name="Obruca S."/>
            <person name="Sedlar K."/>
        </authorList>
    </citation>
    <scope>NUCLEOTIDE SEQUENCE</scope>
    <source>
        <strain evidence="11">LMG 23380</strain>
    </source>
</reference>
<evidence type="ECO:0000256" key="3">
    <source>
        <dbReference type="ARBA" id="ARBA00022670"/>
    </source>
</evidence>
<dbReference type="InterPro" id="IPR007484">
    <property type="entry name" value="Peptidase_M28"/>
</dbReference>
<feature type="signal peptide" evidence="8">
    <location>
        <begin position="1"/>
        <end position="28"/>
    </location>
</feature>
<dbReference type="InterPro" id="IPR041756">
    <property type="entry name" value="M28_SGAP-like"/>
</dbReference>
<keyword evidence="12" id="KW-1185">Reference proteome</keyword>
<evidence type="ECO:0000256" key="1">
    <source>
        <dbReference type="ARBA" id="ARBA00005957"/>
    </source>
</evidence>
<keyword evidence="4" id="KW-0479">Metal-binding</keyword>
<evidence type="ECO:0000259" key="10">
    <source>
        <dbReference type="Pfam" id="PF04389"/>
    </source>
</evidence>
<evidence type="ECO:0000256" key="6">
    <source>
        <dbReference type="ARBA" id="ARBA00022801"/>
    </source>
</evidence>
<dbReference type="SUPFAM" id="SSF53187">
    <property type="entry name" value="Zn-dependent exopeptidases"/>
    <property type="match status" value="1"/>
</dbReference>
<dbReference type="InterPro" id="IPR003137">
    <property type="entry name" value="PA_domain"/>
</dbReference>
<dbReference type="Pfam" id="PF02225">
    <property type="entry name" value="PA"/>
    <property type="match status" value="1"/>
</dbReference>
<accession>A0ABY6MTL9</accession>
<keyword evidence="5 8" id="KW-0732">Signal</keyword>
<dbReference type="Gene3D" id="3.50.30.30">
    <property type="match status" value="1"/>
</dbReference>
<dbReference type="Proteomes" id="UP001163266">
    <property type="component" value="Chromosome"/>
</dbReference>
<keyword evidence="2" id="KW-0031">Aminopeptidase</keyword>
<feature type="domain" description="Peptidase M28" evidence="10">
    <location>
        <begin position="278"/>
        <end position="493"/>
    </location>
</feature>
<feature type="chain" id="PRO_5046604713" evidence="8">
    <location>
        <begin position="29"/>
        <end position="536"/>
    </location>
</feature>
<protein>
    <submittedName>
        <fullName evidence="11">M28 family metallopeptidase</fullName>
    </submittedName>
</protein>
<name>A0ABY6MTL9_9BURK</name>
<dbReference type="PANTHER" id="PTHR12147">
    <property type="entry name" value="METALLOPEPTIDASE M28 FAMILY MEMBER"/>
    <property type="match status" value="1"/>
</dbReference>
<evidence type="ECO:0000256" key="2">
    <source>
        <dbReference type="ARBA" id="ARBA00022438"/>
    </source>
</evidence>
<evidence type="ECO:0000313" key="11">
    <source>
        <dbReference type="EMBL" id="UZD55354.1"/>
    </source>
</evidence>
<evidence type="ECO:0000256" key="4">
    <source>
        <dbReference type="ARBA" id="ARBA00022723"/>
    </source>
</evidence>
<evidence type="ECO:0000259" key="9">
    <source>
        <dbReference type="Pfam" id="PF02225"/>
    </source>
</evidence>
<sequence>MKVPPHHRLAPRAGTWPLALAAITLALAGCGGGSGDDTATRLEADSLDAAIAAAAPGTREWLCAQRVNDTPNKLNMCITAQGVRRHLDALQRIANENGGQRASGTSGYDRSVQYAERVFRDAGYVVSRQAFDFRVFRELSPSVLAQTAPAPGGAIAHRIMAYSGAGDVTAAVQQPSGAPTGCDPADFAGFGAGRIALIRRGSCTFAQKATNAHAAGAQGVVIYNNVEAELNGTLGEDFALNIPVVAVTLSVGERLAATPGLELRIKTDTRVDTVNTYNVIAESRHGDPNNVVMIGAHLDSVDEGPGINDNGTGTAAVLETAVQLGKVRPRNKLRFALWGAEESGLVGSTHYVQTLSEEERSRIALYLNFDMVGSPNFVYFVYDGDDSDGVGAGPGPAGSAQIEKVFESFFAGRGLATKGTDFDGRSDYGPFIEAGIPAGGLFTGAEGIKSAEEAAKWGGIAGEPYDPCYHRACDTLSNVNPVALQVNAQAIGYATLHYAMNTAAIAGMRAQGQFEGKASVMKSVVRLPYKGNLLQR</sequence>
<dbReference type="Gene3D" id="3.40.630.10">
    <property type="entry name" value="Zn peptidases"/>
    <property type="match status" value="1"/>
</dbReference>
<dbReference type="PROSITE" id="PS51257">
    <property type="entry name" value="PROKAR_LIPOPROTEIN"/>
    <property type="match status" value="1"/>
</dbReference>
<dbReference type="PANTHER" id="PTHR12147:SF26">
    <property type="entry name" value="PEPTIDASE M28 DOMAIN-CONTAINING PROTEIN"/>
    <property type="match status" value="1"/>
</dbReference>
<dbReference type="Pfam" id="PF04389">
    <property type="entry name" value="Peptidase_M28"/>
    <property type="match status" value="1"/>
</dbReference>
<dbReference type="EMBL" id="CP110257">
    <property type="protein sequence ID" value="UZD55354.1"/>
    <property type="molecule type" value="Genomic_DNA"/>
</dbReference>
<comment type="similarity">
    <text evidence="1">Belongs to the peptidase M28 family. M28A subfamily.</text>
</comment>